<dbReference type="GO" id="GO:0005634">
    <property type="term" value="C:nucleus"/>
    <property type="evidence" value="ECO:0007669"/>
    <property type="project" value="UniProtKB-ARBA"/>
</dbReference>
<dbReference type="HOGENOM" id="CLU_076802_0_0_1"/>
<gene>
    <name evidence="3" type="ORF">GALMADRAFT_47570</name>
</gene>
<dbReference type="GO" id="GO:0003723">
    <property type="term" value="F:RNA binding"/>
    <property type="evidence" value="ECO:0007669"/>
    <property type="project" value="UniProtKB-KW"/>
</dbReference>
<keyword evidence="1" id="KW-0694">RNA-binding</keyword>
<dbReference type="InterPro" id="IPR036397">
    <property type="entry name" value="RNaseH_sf"/>
</dbReference>
<dbReference type="GO" id="GO:0015074">
    <property type="term" value="P:DNA integration"/>
    <property type="evidence" value="ECO:0007669"/>
    <property type="project" value="InterPro"/>
</dbReference>
<dbReference type="SUPFAM" id="SSF53098">
    <property type="entry name" value="Ribonuclease H-like"/>
    <property type="match status" value="1"/>
</dbReference>
<dbReference type="OrthoDB" id="2686689at2759"/>
<name>A0A067TRI7_GALM3</name>
<keyword evidence="4" id="KW-1185">Reference proteome</keyword>
<proteinExistence type="predicted"/>
<feature type="non-terminal residue" evidence="3">
    <location>
        <position position="266"/>
    </location>
</feature>
<protein>
    <recommendedName>
        <fullName evidence="2">Integrase catalytic domain-containing protein</fullName>
    </recommendedName>
</protein>
<dbReference type="InterPro" id="IPR012337">
    <property type="entry name" value="RNaseH-like_sf"/>
</dbReference>
<reference evidence="4" key="1">
    <citation type="journal article" date="2014" name="Proc. Natl. Acad. Sci. U.S.A.">
        <title>Extensive sampling of basidiomycete genomes demonstrates inadequacy of the white-rot/brown-rot paradigm for wood decay fungi.</title>
        <authorList>
            <person name="Riley R."/>
            <person name="Salamov A.A."/>
            <person name="Brown D.W."/>
            <person name="Nagy L.G."/>
            <person name="Floudas D."/>
            <person name="Held B.W."/>
            <person name="Levasseur A."/>
            <person name="Lombard V."/>
            <person name="Morin E."/>
            <person name="Otillar R."/>
            <person name="Lindquist E.A."/>
            <person name="Sun H."/>
            <person name="LaButti K.M."/>
            <person name="Schmutz J."/>
            <person name="Jabbour D."/>
            <person name="Luo H."/>
            <person name="Baker S.E."/>
            <person name="Pisabarro A.G."/>
            <person name="Walton J.D."/>
            <person name="Blanchette R.A."/>
            <person name="Henrissat B."/>
            <person name="Martin F."/>
            <person name="Cullen D."/>
            <person name="Hibbett D.S."/>
            <person name="Grigoriev I.V."/>
        </authorList>
    </citation>
    <scope>NUCLEOTIDE SEQUENCE [LARGE SCALE GENOMIC DNA]</scope>
    <source>
        <strain evidence="4">CBS 339.88</strain>
    </source>
</reference>
<dbReference type="PROSITE" id="PS50994">
    <property type="entry name" value="INTEGRASE"/>
    <property type="match status" value="1"/>
</dbReference>
<dbReference type="Gene3D" id="3.30.420.10">
    <property type="entry name" value="Ribonuclease H-like superfamily/Ribonuclease H"/>
    <property type="match status" value="1"/>
</dbReference>
<dbReference type="InterPro" id="IPR001584">
    <property type="entry name" value="Integrase_cat-core"/>
</dbReference>
<sequence length="266" mass="29480">ADAHTITTSVENMIDALESSVATSHYPPDAPPIALGGTVQSGQRGRLPVNINPEDLALLASGRTTMPEIAALYQCGARTIRRRMLEFGLSEPGPPVYMEQEQADGSTERVYSRGSCANLSQTTDDELDAILISIYKQFPSFGRRMIDGYLMALGERVPRRRIEESYLRIKGLIRWKIVIHAFIDGFSRFLLGILASNNNRATTVLDLFEDITEVFGFPSGVRGDHGTENLLVAALMEERLWVDVTKGFGAKWKTFFDVLEAHDGLN</sequence>
<evidence type="ECO:0000313" key="4">
    <source>
        <dbReference type="Proteomes" id="UP000027222"/>
    </source>
</evidence>
<dbReference type="Proteomes" id="UP000027222">
    <property type="component" value="Unassembled WGS sequence"/>
</dbReference>
<accession>A0A067TRI7</accession>
<dbReference type="STRING" id="685588.A0A067TRI7"/>
<dbReference type="PANTHER" id="PTHR46791:SF5">
    <property type="entry name" value="CLR5 DOMAIN-CONTAINING PROTEIN-RELATED"/>
    <property type="match status" value="1"/>
</dbReference>
<feature type="domain" description="Integrase catalytic" evidence="2">
    <location>
        <begin position="154"/>
        <end position="266"/>
    </location>
</feature>
<dbReference type="InterPro" id="IPR058913">
    <property type="entry name" value="Integrase_dom_put"/>
</dbReference>
<dbReference type="Pfam" id="PF24764">
    <property type="entry name" value="rva_4"/>
    <property type="match status" value="1"/>
</dbReference>
<dbReference type="AlphaFoldDB" id="A0A067TRI7"/>
<evidence type="ECO:0000259" key="2">
    <source>
        <dbReference type="PROSITE" id="PS50994"/>
    </source>
</evidence>
<evidence type="ECO:0000256" key="1">
    <source>
        <dbReference type="ARBA" id="ARBA00022884"/>
    </source>
</evidence>
<feature type="non-terminal residue" evidence="3">
    <location>
        <position position="1"/>
    </location>
</feature>
<dbReference type="PANTHER" id="PTHR46791">
    <property type="entry name" value="EXPRESSED PROTEIN"/>
    <property type="match status" value="1"/>
</dbReference>
<dbReference type="EMBL" id="KL142369">
    <property type="protein sequence ID" value="KDR82504.1"/>
    <property type="molecule type" value="Genomic_DNA"/>
</dbReference>
<organism evidence="3 4">
    <name type="scientific">Galerina marginata (strain CBS 339.88)</name>
    <dbReference type="NCBI Taxonomy" id="685588"/>
    <lineage>
        <taxon>Eukaryota</taxon>
        <taxon>Fungi</taxon>
        <taxon>Dikarya</taxon>
        <taxon>Basidiomycota</taxon>
        <taxon>Agaricomycotina</taxon>
        <taxon>Agaricomycetes</taxon>
        <taxon>Agaricomycetidae</taxon>
        <taxon>Agaricales</taxon>
        <taxon>Agaricineae</taxon>
        <taxon>Strophariaceae</taxon>
        <taxon>Galerina</taxon>
    </lineage>
</organism>
<evidence type="ECO:0000313" key="3">
    <source>
        <dbReference type="EMBL" id="KDR82504.1"/>
    </source>
</evidence>